<evidence type="ECO:0000313" key="1">
    <source>
        <dbReference type="EMBL" id="PSG92483.1"/>
    </source>
</evidence>
<organism evidence="1 2">
    <name type="scientific">Mesoflavibacter zeaxanthinifaciens subsp. sabulilitoris</name>
    <dbReference type="NCBI Taxonomy" id="1520893"/>
    <lineage>
        <taxon>Bacteria</taxon>
        <taxon>Pseudomonadati</taxon>
        <taxon>Bacteroidota</taxon>
        <taxon>Flavobacteriia</taxon>
        <taxon>Flavobacteriales</taxon>
        <taxon>Flavobacteriaceae</taxon>
        <taxon>Mesoflavibacter</taxon>
    </lineage>
</organism>
<dbReference type="InterPro" id="IPR019619">
    <property type="entry name" value="DUF2490"/>
</dbReference>
<evidence type="ECO:0000313" key="2">
    <source>
        <dbReference type="Proteomes" id="UP000238430"/>
    </source>
</evidence>
<name>A0A2T1NHT7_9FLAO</name>
<comment type="caution">
    <text evidence="1">The sequence shown here is derived from an EMBL/GenBank/DDBJ whole genome shotgun (WGS) entry which is preliminary data.</text>
</comment>
<dbReference type="AlphaFoldDB" id="A0A2T1NHT7"/>
<accession>A0A2T1NHT7</accession>
<proteinExistence type="predicted"/>
<keyword evidence="2" id="KW-1185">Reference proteome</keyword>
<dbReference type="Proteomes" id="UP000238430">
    <property type="component" value="Unassembled WGS sequence"/>
</dbReference>
<protein>
    <submittedName>
        <fullName evidence="1">DUF2490 domain-containing protein</fullName>
    </submittedName>
</protein>
<reference evidence="1 2" key="1">
    <citation type="submission" date="2018-03" db="EMBL/GenBank/DDBJ databases">
        <title>Mesoflavibacter sp. HG37 and Mesoflavibacter sp. HG96 sp.nov., two marine bacteria isolated from seawater of Western Pacific Ocean.</title>
        <authorList>
            <person name="Cheng H."/>
            <person name="Wu Y.-H."/>
            <person name="Guo L.-L."/>
            <person name="Xu X.-W."/>
        </authorList>
    </citation>
    <scope>NUCLEOTIDE SEQUENCE [LARGE SCALE GENOMIC DNA]</scope>
    <source>
        <strain evidence="1 2">KCTC 42117</strain>
    </source>
</reference>
<gene>
    <name evidence="1" type="ORF">C7H61_03315</name>
</gene>
<dbReference type="EMBL" id="PXOT01000018">
    <property type="protein sequence ID" value="PSG92483.1"/>
    <property type="molecule type" value="Genomic_DNA"/>
</dbReference>
<dbReference type="Pfam" id="PF10677">
    <property type="entry name" value="DUF2490"/>
    <property type="match status" value="1"/>
</dbReference>
<dbReference type="RefSeq" id="WP_106677096.1">
    <property type="nucleotide sequence ID" value="NZ_JACHWV010000005.1"/>
</dbReference>
<sequence>MKKNTFAALLVLVMLPFLGISQNSELGNWLIVFGNKQLNSKWNLHAEVQYRNYDAIGDLEQLLLRTGIGYNLTENNNNLLLGYGYIKSENYVGQTDNKINVNEHRIFQQFITKQHQNRLNITHRYRFEQRFVEDDFKMRLRYFLSLNYPLNHKNLEDKTWYLSSYNELFINTENDLFDRNRIYFGTGYKLNKAIKFELGWMNQIFSSGSRDQINMIAFINF</sequence>
<dbReference type="OrthoDB" id="1118734at2"/>